<evidence type="ECO:0000259" key="2">
    <source>
        <dbReference type="PROSITE" id="PS50113"/>
    </source>
</evidence>
<dbReference type="InterPro" id="IPR000160">
    <property type="entry name" value="GGDEF_dom"/>
</dbReference>
<dbReference type="Pfam" id="PF00563">
    <property type="entry name" value="EAL"/>
    <property type="match status" value="1"/>
</dbReference>
<dbReference type="AlphaFoldDB" id="A0A2M9Y114"/>
<dbReference type="NCBIfam" id="TIGR00254">
    <property type="entry name" value="GGDEF"/>
    <property type="match status" value="1"/>
</dbReference>
<dbReference type="InterPro" id="IPR035965">
    <property type="entry name" value="PAS-like_dom_sf"/>
</dbReference>
<dbReference type="CDD" id="cd01948">
    <property type="entry name" value="EAL"/>
    <property type="match status" value="1"/>
</dbReference>
<name>A0A2M9Y114_9LEPT</name>
<comment type="caution">
    <text evidence="5">The sequence shown here is derived from an EMBL/GenBank/DDBJ whole genome shotgun (WGS) entry which is preliminary data.</text>
</comment>
<dbReference type="SMART" id="SM00086">
    <property type="entry name" value="PAC"/>
    <property type="match status" value="1"/>
</dbReference>
<dbReference type="InterPro" id="IPR000700">
    <property type="entry name" value="PAS-assoc_C"/>
</dbReference>
<dbReference type="SMART" id="SM00267">
    <property type="entry name" value="GGDEF"/>
    <property type="match status" value="1"/>
</dbReference>
<evidence type="ECO:0000259" key="1">
    <source>
        <dbReference type="PROSITE" id="PS50112"/>
    </source>
</evidence>
<dbReference type="Gene3D" id="3.30.450.20">
    <property type="entry name" value="PAS domain"/>
    <property type="match status" value="1"/>
</dbReference>
<dbReference type="PROSITE" id="PS50112">
    <property type="entry name" value="PAS"/>
    <property type="match status" value="1"/>
</dbReference>
<dbReference type="PROSITE" id="PS50883">
    <property type="entry name" value="EAL"/>
    <property type="match status" value="1"/>
</dbReference>
<dbReference type="PANTHER" id="PTHR44757">
    <property type="entry name" value="DIGUANYLATE CYCLASE DGCP"/>
    <property type="match status" value="1"/>
</dbReference>
<dbReference type="NCBIfam" id="TIGR00229">
    <property type="entry name" value="sensory_box"/>
    <property type="match status" value="1"/>
</dbReference>
<feature type="domain" description="GGDEF" evidence="4">
    <location>
        <begin position="301"/>
        <end position="434"/>
    </location>
</feature>
<dbReference type="PANTHER" id="PTHR44757:SF2">
    <property type="entry name" value="BIOFILM ARCHITECTURE MAINTENANCE PROTEIN MBAA"/>
    <property type="match status" value="1"/>
</dbReference>
<dbReference type="CDD" id="cd00130">
    <property type="entry name" value="PAS"/>
    <property type="match status" value="1"/>
</dbReference>
<dbReference type="EMBL" id="RQFP01000014">
    <property type="protein sequence ID" value="TGK91731.1"/>
    <property type="molecule type" value="Genomic_DNA"/>
</dbReference>
<reference evidence="5" key="1">
    <citation type="journal article" date="2019" name="PLoS Negl. Trop. Dis.">
        <title>Revisiting the worldwide diversity of Leptospira species in the environment.</title>
        <authorList>
            <person name="Vincent A.T."/>
            <person name="Schiettekatte O."/>
            <person name="Bourhy P."/>
            <person name="Veyrier F.J."/>
            <person name="Picardeau M."/>
        </authorList>
    </citation>
    <scope>NUCLEOTIDE SEQUENCE [LARGE SCALE GENOMIC DNA]</scope>
    <source>
        <strain evidence="5">201800277</strain>
    </source>
</reference>
<protein>
    <submittedName>
        <fullName evidence="5">EAL domain-containing protein</fullName>
    </submittedName>
</protein>
<dbReference type="SUPFAM" id="SSF52172">
    <property type="entry name" value="CheY-like"/>
    <property type="match status" value="1"/>
</dbReference>
<proteinExistence type="predicted"/>
<dbReference type="PROSITE" id="PS50113">
    <property type="entry name" value="PAC"/>
    <property type="match status" value="1"/>
</dbReference>
<dbReference type="InterPro" id="IPR029787">
    <property type="entry name" value="Nucleotide_cyclase"/>
</dbReference>
<dbReference type="InterPro" id="IPR035919">
    <property type="entry name" value="EAL_sf"/>
</dbReference>
<dbReference type="InterPro" id="IPR052155">
    <property type="entry name" value="Biofilm_reg_signaling"/>
</dbReference>
<sequence>MGIPISVLILENDSNSVFDLVREMKSGGLSPLYRVVESFPSWEATVHEEDWDAIICSTREPFHSEIPVYLQYLNDKKLDIPVILLSDREEFSKNLSYMKSGVNDIIERTHLTRLTEVLERERRELVYRKEKNTTETFLYQSLKEIQLQKFALDQANIVSITDANGIITYVNDAFSKVTGYSVSELIGQNHRIMKSPDKTKEDWTKIWEIIQKGNVWRGEIRNIKKDGNDYWADTTIVPFTRQDKSVFQYIAIHHDITDRKLAEQQLTHDAFYDNLTGLPNRALFLARIEQKIFAYNTKNTGYPILFCINIDNFKRINHSLGNDAGDQVLQIFAKRLKQLSDSDAIITRLGADNFAILVTHILSVEEGVNFAVKLLERLGDPIPIGGYSIYLTASSGVSGFGLGGKEADVLLRNAEIAMFHAKSQKVGTVSVFNQAMQEKIHFQLEIQNDLKKALTQNEIFVYYQPILDIKENRIGHWEALVRWRHPQRGMVSPAEFIPLAEDSGLIVPITKFVLERAADVIEEVQLKQGLPISIAVNLSPQVFYDQNIFHWIVDLHNRRGIPYTSLQVEITESLAMKNLAETVPILSNLIDIGVKVALDDFGTGFSSLSYLEKLPLSILKIDKSFLNNVEVGSKESFLLISIINMAHDLGYSVVAEGVEELEQLELLKSYECDKIQGFWLSKPLGSEDIVSFIHQFYSKQEKK</sequence>
<dbReference type="InterPro" id="IPR001610">
    <property type="entry name" value="PAC"/>
</dbReference>
<organism evidence="5 6">
    <name type="scientific">Leptospira brenneri</name>
    <dbReference type="NCBI Taxonomy" id="2023182"/>
    <lineage>
        <taxon>Bacteria</taxon>
        <taxon>Pseudomonadati</taxon>
        <taxon>Spirochaetota</taxon>
        <taxon>Spirochaetia</taxon>
        <taxon>Leptospirales</taxon>
        <taxon>Leptospiraceae</taxon>
        <taxon>Leptospira</taxon>
    </lineage>
</organism>
<accession>A0A2M9Y114</accession>
<feature type="domain" description="PAC" evidence="2">
    <location>
        <begin position="216"/>
        <end position="268"/>
    </location>
</feature>
<dbReference type="Gene3D" id="3.20.20.450">
    <property type="entry name" value="EAL domain"/>
    <property type="match status" value="1"/>
</dbReference>
<evidence type="ECO:0000313" key="6">
    <source>
        <dbReference type="Proteomes" id="UP000297891"/>
    </source>
</evidence>
<dbReference type="Gene3D" id="3.30.70.270">
    <property type="match status" value="1"/>
</dbReference>
<dbReference type="Pfam" id="PF00990">
    <property type="entry name" value="GGDEF"/>
    <property type="match status" value="1"/>
</dbReference>
<dbReference type="PROSITE" id="PS50887">
    <property type="entry name" value="GGDEF"/>
    <property type="match status" value="1"/>
</dbReference>
<dbReference type="InterPro" id="IPR011006">
    <property type="entry name" value="CheY-like_superfamily"/>
</dbReference>
<dbReference type="SMART" id="SM00052">
    <property type="entry name" value="EAL"/>
    <property type="match status" value="1"/>
</dbReference>
<dbReference type="InterPro" id="IPR043128">
    <property type="entry name" value="Rev_trsase/Diguanyl_cyclase"/>
</dbReference>
<dbReference type="SUPFAM" id="SSF55785">
    <property type="entry name" value="PYP-like sensor domain (PAS domain)"/>
    <property type="match status" value="1"/>
</dbReference>
<dbReference type="InterPro" id="IPR001633">
    <property type="entry name" value="EAL_dom"/>
</dbReference>
<evidence type="ECO:0000259" key="3">
    <source>
        <dbReference type="PROSITE" id="PS50883"/>
    </source>
</evidence>
<evidence type="ECO:0000259" key="4">
    <source>
        <dbReference type="PROSITE" id="PS50887"/>
    </source>
</evidence>
<dbReference type="SUPFAM" id="SSF55073">
    <property type="entry name" value="Nucleotide cyclase"/>
    <property type="match status" value="1"/>
</dbReference>
<dbReference type="Pfam" id="PF13426">
    <property type="entry name" value="PAS_9"/>
    <property type="match status" value="1"/>
</dbReference>
<dbReference type="SUPFAM" id="SSF141868">
    <property type="entry name" value="EAL domain-like"/>
    <property type="match status" value="1"/>
</dbReference>
<gene>
    <name evidence="5" type="ORF">EHQ30_16180</name>
</gene>
<dbReference type="RefSeq" id="WP_100790579.1">
    <property type="nucleotide sequence ID" value="NZ_NPDQ01000004.1"/>
</dbReference>
<feature type="domain" description="EAL" evidence="3">
    <location>
        <begin position="443"/>
        <end position="697"/>
    </location>
</feature>
<dbReference type="CDD" id="cd01949">
    <property type="entry name" value="GGDEF"/>
    <property type="match status" value="1"/>
</dbReference>
<keyword evidence="6" id="KW-1185">Reference proteome</keyword>
<evidence type="ECO:0000313" key="5">
    <source>
        <dbReference type="EMBL" id="TGK91731.1"/>
    </source>
</evidence>
<dbReference type="InterPro" id="IPR000014">
    <property type="entry name" value="PAS"/>
</dbReference>
<dbReference type="OrthoDB" id="310793at2"/>
<dbReference type="Proteomes" id="UP000297891">
    <property type="component" value="Unassembled WGS sequence"/>
</dbReference>
<feature type="domain" description="PAS" evidence="1">
    <location>
        <begin position="158"/>
        <end position="189"/>
    </location>
</feature>